<keyword evidence="1" id="KW-0472">Membrane</keyword>
<keyword evidence="1" id="KW-0812">Transmembrane</keyword>
<protein>
    <submittedName>
        <fullName evidence="2">Putative integral membrane protein</fullName>
    </submittedName>
</protein>
<feature type="transmembrane region" description="Helical" evidence="1">
    <location>
        <begin position="304"/>
        <end position="322"/>
    </location>
</feature>
<reference evidence="2 3" key="1">
    <citation type="journal article" date="2013" name="ISME J.">
        <title>A metabolic model for members of the genus Tetrasphaera involved in enhanced biological phosphorus removal.</title>
        <authorList>
            <person name="Kristiansen R."/>
            <person name="Nguyen H.T.T."/>
            <person name="Saunders A.M."/>
            <person name="Nielsen J.L."/>
            <person name="Wimmer R."/>
            <person name="Le V.Q."/>
            <person name="McIlroy S.J."/>
            <person name="Petrovski S."/>
            <person name="Seviour R.J."/>
            <person name="Calteau A."/>
            <person name="Nielsen K.L."/>
            <person name="Nielsen P.H."/>
        </authorList>
    </citation>
    <scope>NUCLEOTIDE SEQUENCE [LARGE SCALE GENOMIC DNA]</scope>
    <source>
        <strain evidence="2 3">T1-X7</strain>
    </source>
</reference>
<accession>A0A077LVB6</accession>
<organism evidence="2 3">
    <name type="scientific">Nostocoides japonicum T1-X7</name>
    <dbReference type="NCBI Taxonomy" id="1194083"/>
    <lineage>
        <taxon>Bacteria</taxon>
        <taxon>Bacillati</taxon>
        <taxon>Actinomycetota</taxon>
        <taxon>Actinomycetes</taxon>
        <taxon>Micrococcales</taxon>
        <taxon>Intrasporangiaceae</taxon>
        <taxon>Nostocoides</taxon>
    </lineage>
</organism>
<gene>
    <name evidence="2" type="ORF">BN12_2340001</name>
</gene>
<evidence type="ECO:0000313" key="2">
    <source>
        <dbReference type="EMBL" id="CCH77883.1"/>
    </source>
</evidence>
<feature type="transmembrane region" description="Helical" evidence="1">
    <location>
        <begin position="20"/>
        <end position="41"/>
    </location>
</feature>
<dbReference type="EMBL" id="CAJB01000151">
    <property type="protein sequence ID" value="CCH77883.1"/>
    <property type="molecule type" value="Genomic_DNA"/>
</dbReference>
<keyword evidence="3" id="KW-1185">Reference proteome</keyword>
<proteinExistence type="predicted"/>
<feature type="transmembrane region" description="Helical" evidence="1">
    <location>
        <begin position="185"/>
        <end position="208"/>
    </location>
</feature>
<feature type="transmembrane region" description="Helical" evidence="1">
    <location>
        <begin position="247"/>
        <end position="271"/>
    </location>
</feature>
<feature type="transmembrane region" description="Helical" evidence="1">
    <location>
        <begin position="98"/>
        <end position="118"/>
    </location>
</feature>
<feature type="transmembrane region" description="Helical" evidence="1">
    <location>
        <begin position="157"/>
        <end position="178"/>
    </location>
</feature>
<feature type="transmembrane region" description="Helical" evidence="1">
    <location>
        <begin position="214"/>
        <end position="235"/>
    </location>
</feature>
<dbReference type="STRING" id="1194083.BN12_2340001"/>
<keyword evidence="1" id="KW-1133">Transmembrane helix</keyword>
<evidence type="ECO:0000256" key="1">
    <source>
        <dbReference type="SAM" id="Phobius"/>
    </source>
</evidence>
<sequence length="346" mass="35333">MSHAAPPRTRPLGELVGRRLVPGAALALSISAIQLLFMFCLSYPPLHAQPRDVPLGVVGPEAAVRQIGTTLAATGEDAFDVTRYSDADAARGAIEDRAVYGAIVVGSSGATVLVASAANASVATMLRSEAAALSPAGSVPVEDVVPASEDDHNGSGFLATVLPLTLLSLALGVGVALLEKRRLRTAGWIAMAAMTTGTFASWIAHAMGTFTGSYWGTLCVVIMLVLGIAITSAGLTHCGRAGRAFDLCFALLLLCVGIPGAGAIVPSVFLVEPWRALGPLLPPGAAVDALRGINFFDGAATAGSLWVLIAWVAVGLTLILLSQVGSRQEGLRSVSSGPSVLHAPEV</sequence>
<dbReference type="AlphaFoldDB" id="A0A077LVB6"/>
<comment type="caution">
    <text evidence="2">The sequence shown here is derived from an EMBL/GenBank/DDBJ whole genome shotgun (WGS) entry which is preliminary data.</text>
</comment>
<name>A0A077LVB6_9MICO</name>
<evidence type="ECO:0000313" key="3">
    <source>
        <dbReference type="Proteomes" id="UP000035721"/>
    </source>
</evidence>
<dbReference type="Proteomes" id="UP000035721">
    <property type="component" value="Unassembled WGS sequence"/>
</dbReference>